<dbReference type="PANTHER" id="PTHR43386">
    <property type="entry name" value="OLIGOPEPTIDE TRANSPORT SYSTEM PERMEASE PROTEIN APPC"/>
    <property type="match status" value="1"/>
</dbReference>
<gene>
    <name evidence="9" type="primary">gsiD</name>
    <name evidence="9" type="ORF">BRLA_c013770</name>
</gene>
<evidence type="ECO:0000259" key="8">
    <source>
        <dbReference type="PROSITE" id="PS50928"/>
    </source>
</evidence>
<dbReference type="PANTHER" id="PTHR43386:SF1">
    <property type="entry name" value="D,D-DIPEPTIDE TRANSPORT SYSTEM PERMEASE PROTEIN DDPC-RELATED"/>
    <property type="match status" value="1"/>
</dbReference>
<evidence type="ECO:0000256" key="2">
    <source>
        <dbReference type="ARBA" id="ARBA00022448"/>
    </source>
</evidence>
<feature type="transmembrane region" description="Helical" evidence="7">
    <location>
        <begin position="153"/>
        <end position="173"/>
    </location>
</feature>
<dbReference type="InterPro" id="IPR000515">
    <property type="entry name" value="MetI-like"/>
</dbReference>
<name>A0A075R2U4_BRELA</name>
<dbReference type="InterPro" id="IPR050366">
    <property type="entry name" value="BP-dependent_transpt_permease"/>
</dbReference>
<comment type="similarity">
    <text evidence="7">Belongs to the binding-protein-dependent transport system permease family.</text>
</comment>
<dbReference type="HOGENOM" id="CLU_028518_1_1_9"/>
<feature type="domain" description="ABC transmembrane type-1" evidence="8">
    <location>
        <begin position="113"/>
        <end position="302"/>
    </location>
</feature>
<dbReference type="CDD" id="cd06261">
    <property type="entry name" value="TM_PBP2"/>
    <property type="match status" value="1"/>
</dbReference>
<evidence type="ECO:0000313" key="10">
    <source>
        <dbReference type="Proteomes" id="UP000005850"/>
    </source>
</evidence>
<feature type="transmembrane region" description="Helical" evidence="7">
    <location>
        <begin position="53"/>
        <end position="73"/>
    </location>
</feature>
<sequence>MPMLIHVLNIAKGGATVVQVTPEMQAVSSKEQVEKTTSPWRDAWRTLRKNKMALLGFGIIIFFILVAILAPVITTHPFDEGALKERNMPPSVKHWFGTDYNGRDVYTRVVYGAQISLWVGTFSVIGSIIIGTLLGLIAGYYGRWIDMLISRTFDIILAFPSILLAIAIVAILGPSLQNALMAIAIINVPTYGRLVRSKVLSLKEEEFIMAARAIGMRDARIISQHILPNSIAPIIVTGTLGIATAILEAAALGFLGLGAQPPQPEWGKMLADSREYIQQAPWTVIFPGLSIVLTVLGFNLIGDGLRDALDPRMKN</sequence>
<dbReference type="SUPFAM" id="SSF161098">
    <property type="entry name" value="MetI-like"/>
    <property type="match status" value="1"/>
</dbReference>
<keyword evidence="5 7" id="KW-1133">Transmembrane helix</keyword>
<protein>
    <submittedName>
        <fullName evidence="9">Glutathione transport system permease protein GsiD</fullName>
    </submittedName>
</protein>
<keyword evidence="6 7" id="KW-0472">Membrane</keyword>
<dbReference type="InterPro" id="IPR035906">
    <property type="entry name" value="MetI-like_sf"/>
</dbReference>
<evidence type="ECO:0000256" key="3">
    <source>
        <dbReference type="ARBA" id="ARBA00022475"/>
    </source>
</evidence>
<dbReference type="AlphaFoldDB" id="A0A075R2U4"/>
<dbReference type="KEGG" id="blr:BRLA_c013770"/>
<evidence type="ECO:0000256" key="4">
    <source>
        <dbReference type="ARBA" id="ARBA00022692"/>
    </source>
</evidence>
<evidence type="ECO:0000256" key="6">
    <source>
        <dbReference type="ARBA" id="ARBA00023136"/>
    </source>
</evidence>
<evidence type="ECO:0000256" key="1">
    <source>
        <dbReference type="ARBA" id="ARBA00004651"/>
    </source>
</evidence>
<dbReference type="InterPro" id="IPR025966">
    <property type="entry name" value="OppC_N"/>
</dbReference>
<organism evidence="9 10">
    <name type="scientific">Brevibacillus laterosporus LMG 15441</name>
    <dbReference type="NCBI Taxonomy" id="1042163"/>
    <lineage>
        <taxon>Bacteria</taxon>
        <taxon>Bacillati</taxon>
        <taxon>Bacillota</taxon>
        <taxon>Bacilli</taxon>
        <taxon>Bacillales</taxon>
        <taxon>Paenibacillaceae</taxon>
        <taxon>Brevibacillus</taxon>
    </lineage>
</organism>
<comment type="subcellular location">
    <subcellularLocation>
        <location evidence="1 7">Cell membrane</location>
        <topology evidence="1 7">Multi-pass membrane protein</topology>
    </subcellularLocation>
</comment>
<reference evidence="9 10" key="1">
    <citation type="journal article" date="2011" name="J. Bacteriol.">
        <title>Genome sequence of Brevibacillus laterosporus LMG 15441, a pathogen of invertebrates.</title>
        <authorList>
            <person name="Djukic M."/>
            <person name="Poehlein A."/>
            <person name="Thurmer A."/>
            <person name="Daniel R."/>
        </authorList>
    </citation>
    <scope>NUCLEOTIDE SEQUENCE [LARGE SCALE GENOMIC DNA]</scope>
    <source>
        <strain evidence="9 10">LMG 15441</strain>
    </source>
</reference>
<keyword evidence="10" id="KW-1185">Reference proteome</keyword>
<keyword evidence="3" id="KW-1003">Cell membrane</keyword>
<dbReference type="Proteomes" id="UP000005850">
    <property type="component" value="Chromosome"/>
</dbReference>
<proteinExistence type="inferred from homology"/>
<feature type="transmembrane region" description="Helical" evidence="7">
    <location>
        <begin position="115"/>
        <end position="141"/>
    </location>
</feature>
<evidence type="ECO:0000256" key="5">
    <source>
        <dbReference type="ARBA" id="ARBA00022989"/>
    </source>
</evidence>
<evidence type="ECO:0000313" key="9">
    <source>
        <dbReference type="EMBL" id="AIG25716.1"/>
    </source>
</evidence>
<keyword evidence="4 7" id="KW-0812">Transmembrane</keyword>
<dbReference type="Gene3D" id="1.10.3720.10">
    <property type="entry name" value="MetI-like"/>
    <property type="match status" value="1"/>
</dbReference>
<dbReference type="Pfam" id="PF00528">
    <property type="entry name" value="BPD_transp_1"/>
    <property type="match status" value="1"/>
</dbReference>
<feature type="transmembrane region" description="Helical" evidence="7">
    <location>
        <begin position="226"/>
        <end position="259"/>
    </location>
</feature>
<feature type="transmembrane region" description="Helical" evidence="7">
    <location>
        <begin position="279"/>
        <end position="302"/>
    </location>
</feature>
<dbReference type="EMBL" id="CP007806">
    <property type="protein sequence ID" value="AIG25716.1"/>
    <property type="molecule type" value="Genomic_DNA"/>
</dbReference>
<dbReference type="PROSITE" id="PS50928">
    <property type="entry name" value="ABC_TM1"/>
    <property type="match status" value="1"/>
</dbReference>
<dbReference type="STRING" id="1042163.BRLA_c013770"/>
<keyword evidence="2 7" id="KW-0813">Transport</keyword>
<dbReference type="eggNOG" id="COG1173">
    <property type="taxonomic scope" value="Bacteria"/>
</dbReference>
<dbReference type="GO" id="GO:0005886">
    <property type="term" value="C:plasma membrane"/>
    <property type="evidence" value="ECO:0007669"/>
    <property type="project" value="UniProtKB-SubCell"/>
</dbReference>
<accession>A0A075R2U4</accession>
<feature type="transmembrane region" description="Helical" evidence="7">
    <location>
        <begin position="179"/>
        <end position="195"/>
    </location>
</feature>
<evidence type="ECO:0000256" key="7">
    <source>
        <dbReference type="RuleBase" id="RU363032"/>
    </source>
</evidence>
<dbReference type="Pfam" id="PF12911">
    <property type="entry name" value="OppC_N"/>
    <property type="match status" value="1"/>
</dbReference>
<dbReference type="GO" id="GO:0055085">
    <property type="term" value="P:transmembrane transport"/>
    <property type="evidence" value="ECO:0007669"/>
    <property type="project" value="InterPro"/>
</dbReference>